<reference evidence="1 2" key="1">
    <citation type="journal article" date="2015" name="Genome Announc.">
        <title>Complete Genome Sequence of Phytopathogenic Pectobacterium atrosepticum Bacteriophage Peat1.</title>
        <authorList>
            <person name="Kalischuk M."/>
            <person name="Hachey J."/>
            <person name="Kawchuk L."/>
        </authorList>
    </citation>
    <scope>NUCLEOTIDE SEQUENCE [LARGE SCALE GENOMIC DNA]</scope>
</reference>
<dbReference type="Proteomes" id="UP000203782">
    <property type="component" value="Segment"/>
</dbReference>
<organism evidence="1 2">
    <name type="scientific">Pectobacterium phage Peat1</name>
    <dbReference type="NCBI Taxonomy" id="1654601"/>
    <lineage>
        <taxon>Viruses</taxon>
        <taxon>Duplodnaviria</taxon>
        <taxon>Heunggongvirae</taxon>
        <taxon>Uroviricota</taxon>
        <taxon>Caudoviricetes</taxon>
        <taxon>Autographivirales</taxon>
        <taxon>Autoscriptoviridae</taxon>
        <taxon>Corkvirinae</taxon>
        <taxon>Phimunavirus</taxon>
        <taxon>Phimunavirus peat1</taxon>
    </lineage>
</organism>
<dbReference type="OrthoDB" id="35174at10239"/>
<keyword evidence="2" id="KW-1185">Reference proteome</keyword>
<dbReference type="EMBL" id="KR604693">
    <property type="protein sequence ID" value="AKN21163.1"/>
    <property type="molecule type" value="Genomic_DNA"/>
</dbReference>
<accession>A0A0H3YI85</accession>
<proteinExistence type="predicted"/>
<dbReference type="RefSeq" id="YP_009224637.1">
    <property type="nucleotide sequence ID" value="NC_029081.1"/>
</dbReference>
<sequence length="59" mass="7072">MKWNVFLLPHGTSFFRWNGVVLELWLPDGKYWLRMDWSCKLYAQVHAQCTLVAKNVVFK</sequence>
<dbReference type="KEGG" id="vg:26795793"/>
<protein>
    <submittedName>
        <fullName evidence="1">Uncharacterized protein</fullName>
    </submittedName>
</protein>
<dbReference type="GeneID" id="26795793"/>
<name>A0A0H3YI85_9CAUD</name>
<evidence type="ECO:0000313" key="1">
    <source>
        <dbReference type="EMBL" id="AKN21163.1"/>
    </source>
</evidence>
<evidence type="ECO:0000313" key="2">
    <source>
        <dbReference type="Proteomes" id="UP000203782"/>
    </source>
</evidence>